<reference evidence="2 3" key="1">
    <citation type="submission" date="2024-02" db="EMBL/GenBank/DDBJ databases">
        <title>STSV induces naive adaptation in Sulfolobus.</title>
        <authorList>
            <person name="Xiang X."/>
            <person name="Song M."/>
        </authorList>
    </citation>
    <scope>NUCLEOTIDE SEQUENCE [LARGE SCALE GENOMIC DNA]</scope>
    <source>
        <strain evidence="2 3">RT2</strain>
    </source>
</reference>
<organism evidence="2 3">
    <name type="scientific">Sulfolobus tengchongensis</name>
    <dbReference type="NCBI Taxonomy" id="207809"/>
    <lineage>
        <taxon>Archaea</taxon>
        <taxon>Thermoproteota</taxon>
        <taxon>Thermoprotei</taxon>
        <taxon>Sulfolobales</taxon>
        <taxon>Sulfolobaceae</taxon>
        <taxon>Sulfolobus</taxon>
    </lineage>
</organism>
<gene>
    <name evidence="2" type="ORF">V6M85_08475</name>
</gene>
<keyword evidence="1" id="KW-0812">Transmembrane</keyword>
<keyword evidence="1" id="KW-0472">Membrane</keyword>
<keyword evidence="3" id="KW-1185">Reference proteome</keyword>
<feature type="transmembrane region" description="Helical" evidence="1">
    <location>
        <begin position="86"/>
        <end position="108"/>
    </location>
</feature>
<evidence type="ECO:0000313" key="3">
    <source>
        <dbReference type="Proteomes" id="UP001432202"/>
    </source>
</evidence>
<dbReference type="AlphaFoldDB" id="A0AAX4KXE1"/>
<sequence length="114" mass="12954">MSFILNSLIYFSYSIYLFVIGEVIQVTLFTSISLAIAVLYLLLKLDKIKIDIYELLSYILVSFPVPFISLPFIVARRKLSDSDSNLLMLIEAIVVILLVKYITLLPSLTLPIHV</sequence>
<evidence type="ECO:0000313" key="2">
    <source>
        <dbReference type="EMBL" id="WWQ59525.1"/>
    </source>
</evidence>
<proteinExistence type="predicted"/>
<dbReference type="GeneID" id="89336798"/>
<accession>A0AAX4KXE1</accession>
<feature type="transmembrane region" description="Helical" evidence="1">
    <location>
        <begin position="15"/>
        <end position="43"/>
    </location>
</feature>
<keyword evidence="1" id="KW-1133">Transmembrane helix</keyword>
<protein>
    <submittedName>
        <fullName evidence="2">Uncharacterized protein</fullName>
    </submittedName>
</protein>
<feature type="transmembrane region" description="Helical" evidence="1">
    <location>
        <begin position="55"/>
        <end position="74"/>
    </location>
</feature>
<dbReference type="RefSeq" id="WP_338598746.1">
    <property type="nucleotide sequence ID" value="NZ_CP146016.1"/>
</dbReference>
<dbReference type="EMBL" id="CP146016">
    <property type="protein sequence ID" value="WWQ59525.1"/>
    <property type="molecule type" value="Genomic_DNA"/>
</dbReference>
<evidence type="ECO:0000256" key="1">
    <source>
        <dbReference type="SAM" id="Phobius"/>
    </source>
</evidence>
<name>A0AAX4KXE1_9CREN</name>
<dbReference type="Proteomes" id="UP001432202">
    <property type="component" value="Chromosome"/>
</dbReference>